<gene>
    <name evidence="7" type="primary">SPILE-E</name>
</gene>
<dbReference type="SMART" id="SM00389">
    <property type="entry name" value="HOX"/>
    <property type="match status" value="1"/>
</dbReference>
<dbReference type="AlphaFoldDB" id="A0A1L7NS65"/>
<dbReference type="PANTHER" id="PTHR11850">
    <property type="entry name" value="HOMEOBOX PROTEIN TRANSCRIPTION FACTORS"/>
    <property type="match status" value="1"/>
</dbReference>
<dbReference type="SUPFAM" id="SSF46689">
    <property type="entry name" value="Homeodomain-like"/>
    <property type="match status" value="1"/>
</dbReference>
<feature type="compositionally biased region" description="Polar residues" evidence="5">
    <location>
        <begin position="98"/>
        <end position="113"/>
    </location>
</feature>
<dbReference type="Pfam" id="PF05920">
    <property type="entry name" value="Homeobox_KN"/>
    <property type="match status" value="1"/>
</dbReference>
<dbReference type="CDD" id="cd00086">
    <property type="entry name" value="homeodomain"/>
    <property type="match status" value="1"/>
</dbReference>
<feature type="region of interest" description="Disordered" evidence="5">
    <location>
        <begin position="1"/>
        <end position="21"/>
    </location>
</feature>
<evidence type="ECO:0000259" key="6">
    <source>
        <dbReference type="PROSITE" id="PS50071"/>
    </source>
</evidence>
<dbReference type="GO" id="GO:0005634">
    <property type="term" value="C:nucleus"/>
    <property type="evidence" value="ECO:0007669"/>
    <property type="project" value="UniProtKB-SubCell"/>
</dbReference>
<dbReference type="PROSITE" id="PS50071">
    <property type="entry name" value="HOMEOBOX_2"/>
    <property type="match status" value="1"/>
</dbReference>
<feature type="compositionally biased region" description="Polar residues" evidence="5">
    <location>
        <begin position="56"/>
        <end position="67"/>
    </location>
</feature>
<feature type="compositionally biased region" description="Low complexity" evidence="5">
    <location>
        <begin position="78"/>
        <end position="89"/>
    </location>
</feature>
<dbReference type="InterPro" id="IPR008422">
    <property type="entry name" value="KN_HD"/>
</dbReference>
<keyword evidence="2 4" id="KW-0371">Homeobox</keyword>
<keyword evidence="1 4" id="KW-0238">DNA-binding</keyword>
<dbReference type="EMBL" id="LC201525">
    <property type="protein sequence ID" value="BAW32719.1"/>
    <property type="molecule type" value="mRNA"/>
</dbReference>
<dbReference type="GO" id="GO:0006355">
    <property type="term" value="P:regulation of DNA-templated transcription"/>
    <property type="evidence" value="ECO:0007669"/>
    <property type="project" value="InterPro"/>
</dbReference>
<evidence type="ECO:0000256" key="4">
    <source>
        <dbReference type="PROSITE-ProRule" id="PRU00108"/>
    </source>
</evidence>
<dbReference type="GO" id="GO:0003677">
    <property type="term" value="F:DNA binding"/>
    <property type="evidence" value="ECO:0007669"/>
    <property type="project" value="UniProtKB-UniRule"/>
</dbReference>
<keyword evidence="3 4" id="KW-0539">Nucleus</keyword>
<protein>
    <submittedName>
        <fullName evidence="7">Spiralian-TALE-E homeobox protein</fullName>
    </submittedName>
</protein>
<evidence type="ECO:0000256" key="5">
    <source>
        <dbReference type="SAM" id="MobiDB-lite"/>
    </source>
</evidence>
<sequence>MSEENDRKSAQVSGDSTETVKLPDLYTAMAGICYNNSHSTSSKSDENKGLVDTHPDSTVTKQHQAIDSQDDKKSVQNTVVSTVSDISDSQNYHVPEQAKSQPPSSSNHPLPNFSTWDQLPCPSLQNYPGSQILNPLAAAAAQYSEYYNLSSRSTGMVYEDWQYPVYYSNYYDNPADVAKYCEQQKHMDVNFDKTKLSTENLSQDSIVDRSCSTPDLVLSVLQMENQIKGEINGKDRLNHWYSPVSSPDCSPITGIPITAESPAPSTEQDSGFFSEDPVSPIFMSHKQTVTQLEETNQKYYVYVPESNEDWKNYHHINPVPLMCSDMTRKMVNKSAMLSGWKPGPGYPMYPPEVLSRNPGFKQDSDNWQVSKYPQFSMGKGHKSGLKTKAVRPTRCATPIPSTITSTGQVQSDKITSSLPSNMMEAHTAANKISQEMHSVQALSPLEKSTKDIVNGFINRKPTLISTVKPSLPTKRKLEAIDEKNVKRVRHNEPLNQQGISVMQRWYEQNHENPYPSKQDKEDMARLGGISVTQVKSWFANKRNRTNNTRPKVHKRNVEEKLLELCHQLASDARKSTLDNAFVIQQLSAIIDEHHQVPH</sequence>
<proteinExistence type="evidence at transcript level"/>
<evidence type="ECO:0000313" key="7">
    <source>
        <dbReference type="EMBL" id="BAW32719.1"/>
    </source>
</evidence>
<dbReference type="Gene3D" id="1.10.10.60">
    <property type="entry name" value="Homeodomain-like"/>
    <property type="match status" value="1"/>
</dbReference>
<organism evidence="7">
    <name type="scientific">Nipponacmea fuscoviridis</name>
    <dbReference type="NCBI Taxonomy" id="225302"/>
    <lineage>
        <taxon>Eukaryota</taxon>
        <taxon>Metazoa</taxon>
        <taxon>Spiralia</taxon>
        <taxon>Lophotrochozoa</taxon>
        <taxon>Mollusca</taxon>
        <taxon>Gastropoda</taxon>
        <taxon>Patellogastropoda</taxon>
        <taxon>Lottioidea</taxon>
        <taxon>Lottiidae</taxon>
        <taxon>Nipponacmea</taxon>
    </lineage>
</organism>
<feature type="region of interest" description="Disordered" evidence="5">
    <location>
        <begin position="35"/>
        <end position="113"/>
    </location>
</feature>
<dbReference type="InterPro" id="IPR009057">
    <property type="entry name" value="Homeodomain-like_sf"/>
</dbReference>
<evidence type="ECO:0000256" key="1">
    <source>
        <dbReference type="ARBA" id="ARBA00023125"/>
    </source>
</evidence>
<evidence type="ECO:0000256" key="2">
    <source>
        <dbReference type="ARBA" id="ARBA00023155"/>
    </source>
</evidence>
<name>A0A1L7NS65_9GAST</name>
<feature type="domain" description="Homeobox" evidence="6">
    <location>
        <begin position="485"/>
        <end position="548"/>
    </location>
</feature>
<reference evidence="7" key="1">
    <citation type="submission" date="2016-12" db="EMBL/GenBank/DDBJ databases">
        <title>Expansion of TALE homeobox genes and the evolution of spiralian development.</title>
        <authorList>
            <person name="Morino Y."/>
            <person name="Hashimoto N."/>
            <person name="Wada H."/>
        </authorList>
    </citation>
    <scope>NUCLEOTIDE SEQUENCE</scope>
</reference>
<feature type="DNA-binding region" description="Homeobox" evidence="4">
    <location>
        <begin position="487"/>
        <end position="549"/>
    </location>
</feature>
<feature type="compositionally biased region" description="Polar residues" evidence="5">
    <location>
        <begin position="10"/>
        <end position="19"/>
    </location>
</feature>
<evidence type="ECO:0000256" key="3">
    <source>
        <dbReference type="ARBA" id="ARBA00023242"/>
    </source>
</evidence>
<accession>A0A1L7NS65</accession>
<comment type="subcellular location">
    <subcellularLocation>
        <location evidence="4">Nucleus</location>
    </subcellularLocation>
</comment>
<dbReference type="InterPro" id="IPR050224">
    <property type="entry name" value="TALE_homeobox"/>
</dbReference>
<dbReference type="InterPro" id="IPR001356">
    <property type="entry name" value="HD"/>
</dbReference>
<feature type="compositionally biased region" description="Basic and acidic residues" evidence="5">
    <location>
        <begin position="43"/>
        <end position="55"/>
    </location>
</feature>